<evidence type="ECO:0000256" key="17">
    <source>
        <dbReference type="ARBA" id="ARBA00047493"/>
    </source>
</evidence>
<organism evidence="24 25">
    <name type="scientific">Cellvibrio fibrivorans</name>
    <dbReference type="NCBI Taxonomy" id="126350"/>
    <lineage>
        <taxon>Bacteria</taxon>
        <taxon>Pseudomonadati</taxon>
        <taxon>Pseudomonadota</taxon>
        <taxon>Gammaproteobacteria</taxon>
        <taxon>Cellvibrionales</taxon>
        <taxon>Cellvibrionaceae</taxon>
        <taxon>Cellvibrio</taxon>
    </lineage>
</organism>
<evidence type="ECO:0000256" key="19">
    <source>
        <dbReference type="ARBA" id="ARBA00049035"/>
    </source>
</evidence>
<evidence type="ECO:0000313" key="25">
    <source>
        <dbReference type="Proteomes" id="UP001253595"/>
    </source>
</evidence>
<dbReference type="PIRSF" id="PIRSF001563">
    <property type="entry name" value="Folylpolyglu_synth"/>
    <property type="match status" value="1"/>
</dbReference>
<comment type="function">
    <text evidence="1">Functions in two distinct reactions of the de novo folate biosynthetic pathway. Catalyzes the addition of a glutamate residue to dihydropteroate (7,8-dihydropteroate or H2Pte) to form dihydrofolate (7,8-dihydrofolate monoglutamate or H2Pte-Glu). Also catalyzes successive additions of L-glutamate to tetrahydrofolate or 10-formyltetrahydrofolate or 5,10-methylenetetrahydrofolate, leading to folylpolyglutamate derivatives.</text>
</comment>
<evidence type="ECO:0000256" key="12">
    <source>
        <dbReference type="ARBA" id="ARBA00022842"/>
    </source>
</evidence>
<dbReference type="RefSeq" id="WP_310071246.1">
    <property type="nucleotide sequence ID" value="NZ_JAVDVX010000002.1"/>
</dbReference>
<evidence type="ECO:0000256" key="9">
    <source>
        <dbReference type="ARBA" id="ARBA00022723"/>
    </source>
</evidence>
<keyword evidence="11 21" id="KW-0067">ATP-binding</keyword>
<dbReference type="InterPro" id="IPR013221">
    <property type="entry name" value="Mur_ligase_cen"/>
</dbReference>
<dbReference type="Proteomes" id="UP001253595">
    <property type="component" value="Unassembled WGS sequence"/>
</dbReference>
<evidence type="ECO:0000256" key="2">
    <source>
        <dbReference type="ARBA" id="ARBA00004799"/>
    </source>
</evidence>
<evidence type="ECO:0000256" key="14">
    <source>
        <dbReference type="ARBA" id="ARBA00030048"/>
    </source>
</evidence>
<evidence type="ECO:0000256" key="7">
    <source>
        <dbReference type="ARBA" id="ARBA00019357"/>
    </source>
</evidence>
<evidence type="ECO:0000313" key="24">
    <source>
        <dbReference type="EMBL" id="MDR7089723.1"/>
    </source>
</evidence>
<keyword evidence="13" id="KW-0289">Folate biosynthesis</keyword>
<dbReference type="Gene3D" id="3.90.190.20">
    <property type="entry name" value="Mur ligase, C-terminal domain"/>
    <property type="match status" value="1"/>
</dbReference>
<feature type="domain" description="Mur ligase central" evidence="23">
    <location>
        <begin position="47"/>
        <end position="195"/>
    </location>
</feature>
<dbReference type="SUPFAM" id="SSF53623">
    <property type="entry name" value="MurD-like peptide ligases, catalytic domain"/>
    <property type="match status" value="1"/>
</dbReference>
<name>A0ABU1UX45_9GAMM</name>
<evidence type="ECO:0000256" key="13">
    <source>
        <dbReference type="ARBA" id="ARBA00022909"/>
    </source>
</evidence>
<evidence type="ECO:0000259" key="23">
    <source>
        <dbReference type="Pfam" id="PF08245"/>
    </source>
</evidence>
<evidence type="ECO:0000256" key="5">
    <source>
        <dbReference type="ARBA" id="ARBA00013023"/>
    </source>
</evidence>
<evidence type="ECO:0000256" key="1">
    <source>
        <dbReference type="ARBA" id="ARBA00002714"/>
    </source>
</evidence>
<comment type="catalytic activity">
    <reaction evidence="19">
        <text>(6R)-5,10-methylenetetrahydrofolyl-(gamma-L-Glu)(n) + L-glutamate + ATP = (6R)-5,10-methylenetetrahydrofolyl-(gamma-L-Glu)(n+1) + ADP + phosphate + H(+)</text>
        <dbReference type="Rhea" id="RHEA:51912"/>
        <dbReference type="Rhea" id="RHEA-COMP:13257"/>
        <dbReference type="Rhea" id="RHEA-COMP:13258"/>
        <dbReference type="ChEBI" id="CHEBI:15378"/>
        <dbReference type="ChEBI" id="CHEBI:29985"/>
        <dbReference type="ChEBI" id="CHEBI:30616"/>
        <dbReference type="ChEBI" id="CHEBI:43474"/>
        <dbReference type="ChEBI" id="CHEBI:136572"/>
        <dbReference type="ChEBI" id="CHEBI:456216"/>
        <dbReference type="EC" id="6.3.2.17"/>
    </reaction>
</comment>
<dbReference type="PANTHER" id="PTHR11136">
    <property type="entry name" value="FOLYLPOLYGLUTAMATE SYNTHASE-RELATED"/>
    <property type="match status" value="1"/>
</dbReference>
<accession>A0ABU1UX45</accession>
<proteinExistence type="inferred from homology"/>
<keyword evidence="9" id="KW-0479">Metal-binding</keyword>
<evidence type="ECO:0000256" key="16">
    <source>
        <dbReference type="ARBA" id="ARBA00032510"/>
    </source>
</evidence>
<evidence type="ECO:0000256" key="4">
    <source>
        <dbReference type="ARBA" id="ARBA00008276"/>
    </source>
</evidence>
<dbReference type="NCBIfam" id="NF008101">
    <property type="entry name" value="PRK10846.1"/>
    <property type="match status" value="1"/>
</dbReference>
<dbReference type="InterPro" id="IPR004101">
    <property type="entry name" value="Mur_ligase_C"/>
</dbReference>
<comment type="pathway">
    <text evidence="2">Cofactor biosynthesis; tetrahydrofolate biosynthesis; 7,8-dihydrofolate from 2-amino-4-hydroxy-6-hydroxymethyl-7,8-dihydropteridine diphosphate and 4-aminobenzoate: step 2/2.</text>
</comment>
<comment type="pathway">
    <text evidence="3">Cofactor biosynthesis; tetrahydrofolylpolyglutamate biosynthesis.</text>
</comment>
<evidence type="ECO:0000256" key="6">
    <source>
        <dbReference type="ARBA" id="ARBA00013025"/>
    </source>
</evidence>
<dbReference type="GO" id="GO:0004326">
    <property type="term" value="F:tetrahydrofolylpolyglutamate synthase activity"/>
    <property type="evidence" value="ECO:0007669"/>
    <property type="project" value="UniProtKB-EC"/>
</dbReference>
<gene>
    <name evidence="24" type="ORF">J2X05_001729</name>
</gene>
<comment type="catalytic activity">
    <reaction evidence="20">
        <text>7,8-dihydropteroate + L-glutamate + ATP = 7,8-dihydrofolate + ADP + phosphate + H(+)</text>
        <dbReference type="Rhea" id="RHEA:23584"/>
        <dbReference type="ChEBI" id="CHEBI:15378"/>
        <dbReference type="ChEBI" id="CHEBI:17839"/>
        <dbReference type="ChEBI" id="CHEBI:29985"/>
        <dbReference type="ChEBI" id="CHEBI:30616"/>
        <dbReference type="ChEBI" id="CHEBI:43474"/>
        <dbReference type="ChEBI" id="CHEBI:57451"/>
        <dbReference type="ChEBI" id="CHEBI:456216"/>
        <dbReference type="EC" id="6.3.2.12"/>
    </reaction>
</comment>
<evidence type="ECO:0000256" key="15">
    <source>
        <dbReference type="ARBA" id="ARBA00030592"/>
    </source>
</evidence>
<keyword evidence="8 21" id="KW-0436">Ligase</keyword>
<dbReference type="SUPFAM" id="SSF53244">
    <property type="entry name" value="MurD-like peptide ligases, peptide-binding domain"/>
    <property type="match status" value="1"/>
</dbReference>
<dbReference type="Pfam" id="PF08245">
    <property type="entry name" value="Mur_ligase_M"/>
    <property type="match status" value="1"/>
</dbReference>
<protein>
    <recommendedName>
        <fullName evidence="7">Dihydrofolate synthase/folylpolyglutamate synthase</fullName>
        <ecNumber evidence="5">6.3.2.12</ecNumber>
        <ecNumber evidence="6">6.3.2.17</ecNumber>
    </recommendedName>
    <alternativeName>
        <fullName evidence="16">Folylpoly-gamma-glutamate synthetase-dihydrofolate synthetase</fullName>
    </alternativeName>
    <alternativeName>
        <fullName evidence="14">Folylpolyglutamate synthetase</fullName>
    </alternativeName>
    <alternativeName>
        <fullName evidence="15">Tetrahydrofolylpolyglutamate synthase</fullName>
    </alternativeName>
</protein>
<dbReference type="EC" id="6.3.2.17" evidence="6"/>
<comment type="similarity">
    <text evidence="4 21">Belongs to the folylpolyglutamate synthase family.</text>
</comment>
<dbReference type="NCBIfam" id="TIGR01499">
    <property type="entry name" value="folC"/>
    <property type="match status" value="1"/>
</dbReference>
<dbReference type="EC" id="6.3.2.12" evidence="5"/>
<keyword evidence="12" id="KW-0460">Magnesium</keyword>
<comment type="caution">
    <text evidence="24">The sequence shown here is derived from an EMBL/GenBank/DDBJ whole genome shotgun (WGS) entry which is preliminary data.</text>
</comment>
<dbReference type="Gene3D" id="3.40.1190.10">
    <property type="entry name" value="Mur-like, catalytic domain"/>
    <property type="match status" value="1"/>
</dbReference>
<dbReference type="InterPro" id="IPR001645">
    <property type="entry name" value="Folylpolyglutamate_synth"/>
</dbReference>
<comment type="catalytic activity">
    <reaction evidence="18">
        <text>10-formyltetrahydrofolyl-(gamma-L-Glu)(n) + L-glutamate + ATP = 10-formyltetrahydrofolyl-(gamma-L-Glu)(n+1) + ADP + phosphate + H(+)</text>
        <dbReference type="Rhea" id="RHEA:51904"/>
        <dbReference type="Rhea" id="RHEA-COMP:13088"/>
        <dbReference type="Rhea" id="RHEA-COMP:14300"/>
        <dbReference type="ChEBI" id="CHEBI:15378"/>
        <dbReference type="ChEBI" id="CHEBI:29985"/>
        <dbReference type="ChEBI" id="CHEBI:30616"/>
        <dbReference type="ChEBI" id="CHEBI:43474"/>
        <dbReference type="ChEBI" id="CHEBI:134413"/>
        <dbReference type="ChEBI" id="CHEBI:456216"/>
        <dbReference type="EC" id="6.3.2.17"/>
    </reaction>
</comment>
<dbReference type="PANTHER" id="PTHR11136:SF0">
    <property type="entry name" value="DIHYDROFOLATE SYNTHETASE-RELATED"/>
    <property type="match status" value="1"/>
</dbReference>
<dbReference type="InterPro" id="IPR036565">
    <property type="entry name" value="Mur-like_cat_sf"/>
</dbReference>
<reference evidence="24 25" key="1">
    <citation type="submission" date="2023-07" db="EMBL/GenBank/DDBJ databases">
        <title>Sorghum-associated microbial communities from plants grown in Nebraska, USA.</title>
        <authorList>
            <person name="Schachtman D."/>
        </authorList>
    </citation>
    <scope>NUCLEOTIDE SEQUENCE [LARGE SCALE GENOMIC DNA]</scope>
    <source>
        <strain evidence="24 25">BE190</strain>
    </source>
</reference>
<evidence type="ECO:0000256" key="8">
    <source>
        <dbReference type="ARBA" id="ARBA00022598"/>
    </source>
</evidence>
<dbReference type="InterPro" id="IPR036615">
    <property type="entry name" value="Mur_ligase_C_dom_sf"/>
</dbReference>
<dbReference type="Pfam" id="PF02875">
    <property type="entry name" value="Mur_ligase_C"/>
    <property type="match status" value="1"/>
</dbReference>
<dbReference type="GO" id="GO:0008841">
    <property type="term" value="F:dihydrofolate synthase activity"/>
    <property type="evidence" value="ECO:0007669"/>
    <property type="project" value="UniProtKB-EC"/>
</dbReference>
<evidence type="ECO:0000256" key="21">
    <source>
        <dbReference type="PIRNR" id="PIRNR001563"/>
    </source>
</evidence>
<comment type="catalytic activity">
    <reaction evidence="17">
        <text>(6S)-5,6,7,8-tetrahydrofolyl-(gamma-L-Glu)(n) + L-glutamate + ATP = (6S)-5,6,7,8-tetrahydrofolyl-(gamma-L-Glu)(n+1) + ADP + phosphate + H(+)</text>
        <dbReference type="Rhea" id="RHEA:10580"/>
        <dbReference type="Rhea" id="RHEA-COMP:14738"/>
        <dbReference type="Rhea" id="RHEA-COMP:14740"/>
        <dbReference type="ChEBI" id="CHEBI:15378"/>
        <dbReference type="ChEBI" id="CHEBI:29985"/>
        <dbReference type="ChEBI" id="CHEBI:30616"/>
        <dbReference type="ChEBI" id="CHEBI:43474"/>
        <dbReference type="ChEBI" id="CHEBI:141005"/>
        <dbReference type="ChEBI" id="CHEBI:456216"/>
        <dbReference type="EC" id="6.3.2.17"/>
    </reaction>
</comment>
<feature type="domain" description="Mur ligase C-terminal" evidence="22">
    <location>
        <begin position="290"/>
        <end position="413"/>
    </location>
</feature>
<evidence type="ECO:0000256" key="18">
    <source>
        <dbReference type="ARBA" id="ARBA00047808"/>
    </source>
</evidence>
<dbReference type="EMBL" id="JAVDVX010000002">
    <property type="protein sequence ID" value="MDR7089723.1"/>
    <property type="molecule type" value="Genomic_DNA"/>
</dbReference>
<evidence type="ECO:0000256" key="20">
    <source>
        <dbReference type="ARBA" id="ARBA00049161"/>
    </source>
</evidence>
<keyword evidence="25" id="KW-1185">Reference proteome</keyword>
<evidence type="ECO:0000256" key="3">
    <source>
        <dbReference type="ARBA" id="ARBA00005150"/>
    </source>
</evidence>
<keyword evidence="10 21" id="KW-0547">Nucleotide-binding</keyword>
<sequence length="428" mass="46194">MQLDSLSAWLDWLEKNHPTEIDLGLERITRVAQRMALLKPTAKVVTVAGTNGKGSCVTATAALLGAAGFSVGVYTSPHLLHYNERIVVDGNPVADAEICSAFAAIFNACQQTCADYPEPISLTYFEYGTLAALEIFQRRQVMATVLEVGLGGRLDAINIIDADVAVITSIALDHTDWLGDNREAIGYEKAGIMRAGKPVVCADFSPPQSLLDHAQNLSASLQLISRDFGYSVAGDSTWNWWNNNVQFSSQTLPQLPLPSLAAALQVACIFGLDLLAIDAFTRLAALRVPGRFQTVHWRERQVILDVAHNPAATAYLVERLVQGGAVGSKIHGIVAMMADKDRAQSLENLKGYISNWYIADLSFIPRAATVEQLRQNLVDLDVEAEFSGSVSDCLHAAFNNSDPGDRILVFGSFYTVAAGLQALAATTA</sequence>
<evidence type="ECO:0000259" key="22">
    <source>
        <dbReference type="Pfam" id="PF02875"/>
    </source>
</evidence>
<evidence type="ECO:0000256" key="11">
    <source>
        <dbReference type="ARBA" id="ARBA00022840"/>
    </source>
</evidence>
<evidence type="ECO:0000256" key="10">
    <source>
        <dbReference type="ARBA" id="ARBA00022741"/>
    </source>
</evidence>